<evidence type="ECO:0000313" key="1">
    <source>
        <dbReference type="EMBL" id="GAH94559.1"/>
    </source>
</evidence>
<dbReference type="SUPFAM" id="SSF54171">
    <property type="entry name" value="DNA-binding domain"/>
    <property type="match status" value="1"/>
</dbReference>
<dbReference type="AlphaFoldDB" id="X1KWM9"/>
<dbReference type="GO" id="GO:0003700">
    <property type="term" value="F:DNA-binding transcription factor activity"/>
    <property type="evidence" value="ECO:0007669"/>
    <property type="project" value="InterPro"/>
</dbReference>
<name>X1KWM9_9ZZZZ</name>
<dbReference type="InterPro" id="IPR036955">
    <property type="entry name" value="AP2/ERF_dom_sf"/>
</dbReference>
<proteinExistence type="predicted"/>
<accession>X1KWM9</accession>
<dbReference type="InterPro" id="IPR016177">
    <property type="entry name" value="DNA-bd_dom_sf"/>
</dbReference>
<dbReference type="Gene3D" id="3.30.730.10">
    <property type="entry name" value="AP2/ERF domain"/>
    <property type="match status" value="1"/>
</dbReference>
<gene>
    <name evidence="1" type="ORF">S03H2_71810</name>
</gene>
<reference evidence="1" key="1">
    <citation type="journal article" date="2014" name="Front. Microbiol.">
        <title>High frequency of phylogenetically diverse reductive dehalogenase-homologous genes in deep subseafloor sedimentary metagenomes.</title>
        <authorList>
            <person name="Kawai M."/>
            <person name="Futagami T."/>
            <person name="Toyoda A."/>
            <person name="Takaki Y."/>
            <person name="Nishi S."/>
            <person name="Hori S."/>
            <person name="Arai W."/>
            <person name="Tsubouchi T."/>
            <person name="Morono Y."/>
            <person name="Uchiyama I."/>
            <person name="Ito T."/>
            <person name="Fujiyama A."/>
            <person name="Inagaki F."/>
            <person name="Takami H."/>
        </authorList>
    </citation>
    <scope>NUCLEOTIDE SEQUENCE</scope>
    <source>
        <strain evidence="1">Expedition CK06-06</strain>
    </source>
</reference>
<dbReference type="EMBL" id="BARU01048238">
    <property type="protein sequence ID" value="GAH94559.1"/>
    <property type="molecule type" value="Genomic_DNA"/>
</dbReference>
<sequence length="40" mass="4655">ITKNHKITFLGHYFDEKDAAMAYNEKAIELFGEYACMNKV</sequence>
<evidence type="ECO:0008006" key="2">
    <source>
        <dbReference type="Google" id="ProtNLM"/>
    </source>
</evidence>
<dbReference type="GO" id="GO:0003677">
    <property type="term" value="F:DNA binding"/>
    <property type="evidence" value="ECO:0007669"/>
    <property type="project" value="InterPro"/>
</dbReference>
<protein>
    <recommendedName>
        <fullName evidence="2">AP2/ERF domain-containing protein</fullName>
    </recommendedName>
</protein>
<feature type="non-terminal residue" evidence="1">
    <location>
        <position position="1"/>
    </location>
</feature>
<organism evidence="1">
    <name type="scientific">marine sediment metagenome</name>
    <dbReference type="NCBI Taxonomy" id="412755"/>
    <lineage>
        <taxon>unclassified sequences</taxon>
        <taxon>metagenomes</taxon>
        <taxon>ecological metagenomes</taxon>
    </lineage>
</organism>
<comment type="caution">
    <text evidence="1">The sequence shown here is derived from an EMBL/GenBank/DDBJ whole genome shotgun (WGS) entry which is preliminary data.</text>
</comment>